<dbReference type="EMBL" id="JABVED010000012">
    <property type="protein sequence ID" value="MBC6449712.1"/>
    <property type="molecule type" value="Genomic_DNA"/>
</dbReference>
<dbReference type="Proteomes" id="UP000734823">
    <property type="component" value="Unassembled WGS sequence"/>
</dbReference>
<evidence type="ECO:0000259" key="3">
    <source>
        <dbReference type="Pfam" id="PF16655"/>
    </source>
</evidence>
<organism evidence="4 5">
    <name type="scientific">Actinokineospora xionganensis</name>
    <dbReference type="NCBI Taxonomy" id="2684470"/>
    <lineage>
        <taxon>Bacteria</taxon>
        <taxon>Bacillati</taxon>
        <taxon>Actinomycetota</taxon>
        <taxon>Actinomycetes</taxon>
        <taxon>Pseudonocardiales</taxon>
        <taxon>Pseudonocardiaceae</taxon>
        <taxon>Actinokineospora</taxon>
    </lineage>
</organism>
<feature type="domain" description="Phospholipase D N-terminal" evidence="3">
    <location>
        <begin position="36"/>
        <end position="134"/>
    </location>
</feature>
<dbReference type="InterPro" id="IPR029052">
    <property type="entry name" value="Metallo-depent_PP-like"/>
</dbReference>
<dbReference type="CDD" id="cd07389">
    <property type="entry name" value="MPP_PhoD"/>
    <property type="match status" value="1"/>
</dbReference>
<reference evidence="4 5" key="1">
    <citation type="submission" date="2020-06" db="EMBL/GenBank/DDBJ databases">
        <title>Actinokineospora xiongansis sp. nov., isolated from soil of Baiyangdian.</title>
        <authorList>
            <person name="Zhang X."/>
        </authorList>
    </citation>
    <scope>NUCLEOTIDE SEQUENCE [LARGE SCALE GENOMIC DNA]</scope>
    <source>
        <strain evidence="4 5">HBU206404</strain>
    </source>
</reference>
<evidence type="ECO:0000313" key="4">
    <source>
        <dbReference type="EMBL" id="MBC6449712.1"/>
    </source>
</evidence>
<evidence type="ECO:0000256" key="1">
    <source>
        <dbReference type="SAM" id="SignalP"/>
    </source>
</evidence>
<dbReference type="SUPFAM" id="SSF56300">
    <property type="entry name" value="Metallo-dependent phosphatases"/>
    <property type="match status" value="1"/>
</dbReference>
<keyword evidence="1" id="KW-0732">Signal</keyword>
<dbReference type="PANTHER" id="PTHR43606:SF2">
    <property type="entry name" value="ALKALINE PHOSPHATASE FAMILY PROTEIN (AFU_ORTHOLOGUE AFUA_5G03860)"/>
    <property type="match status" value="1"/>
</dbReference>
<dbReference type="InterPro" id="IPR006311">
    <property type="entry name" value="TAT_signal"/>
</dbReference>
<dbReference type="RefSeq" id="WP_187222719.1">
    <property type="nucleotide sequence ID" value="NZ_JABVED010000012.1"/>
</dbReference>
<comment type="caution">
    <text evidence="4">The sequence shown here is derived from an EMBL/GenBank/DDBJ whole genome shotgun (WGS) entry which is preliminary data.</text>
</comment>
<feature type="chain" id="PRO_5045635821" evidence="1">
    <location>
        <begin position="30"/>
        <end position="503"/>
    </location>
</feature>
<dbReference type="Gene3D" id="2.60.40.380">
    <property type="entry name" value="Purple acid phosphatase-like, N-terminal"/>
    <property type="match status" value="1"/>
</dbReference>
<dbReference type="Gene3D" id="3.60.21.70">
    <property type="entry name" value="PhoD-like phosphatase"/>
    <property type="match status" value="1"/>
</dbReference>
<evidence type="ECO:0000313" key="5">
    <source>
        <dbReference type="Proteomes" id="UP000734823"/>
    </source>
</evidence>
<dbReference type="Pfam" id="PF16655">
    <property type="entry name" value="PhoD_N"/>
    <property type="match status" value="1"/>
</dbReference>
<accession>A0ABR7LAX0</accession>
<dbReference type="PROSITE" id="PS51318">
    <property type="entry name" value="TAT"/>
    <property type="match status" value="1"/>
</dbReference>
<keyword evidence="5" id="KW-1185">Reference proteome</keyword>
<feature type="domain" description="PhoD-like phosphatase metallophosphatase" evidence="2">
    <location>
        <begin position="147"/>
        <end position="472"/>
    </location>
</feature>
<gene>
    <name evidence="4" type="ORF">GPZ80_21340</name>
</gene>
<feature type="signal peptide" evidence="1">
    <location>
        <begin position="1"/>
        <end position="29"/>
    </location>
</feature>
<dbReference type="Pfam" id="PF09423">
    <property type="entry name" value="PhoD"/>
    <property type="match status" value="1"/>
</dbReference>
<sequence length="503" mass="54874">MTRLQRRTFLIGGLASAGATILSASSASAALYPFTLGVASGEPSADGFVLWTRLAPSPLNADGLGGMSSANVAVEWQVSTDRYFTTLAASGTFTATQSWGHSVHVELTGLLPGREYWYRFRAMGHISPVGRARTAPAVGTSPSLTMLFASCSHYEAGYFTAYRRMAEENPDLILHLGDYIYEGGAGSTGVRTHQPSTEISNLASYRVRHALYKRDPDLQAAHAAAPWLVVWDDHEVENNYAGLIRNDTSPAGDFTARRAAAYKAYYEHMPLRAAQAPSGANLQLYRRLRWGSLATFHMLDTRQYRDDQACGDGTKLCPAADDPARTLTGATQESWLLNGMSQKLGTWDILGQQVFFAQRLAAADGSKSMDSWDGYTANRGRIQNGWDAQGNRSTVVLTGDVHRSWASNLMQNYGTQNRIIGTELVTTSITSGGDGNATDNGLSNLNPHVKFYKNLRGYVRTVTTPTQMTVDFRALDRVTVRDYPVKTIKSYVIQAGNPGLQTP</sequence>
<dbReference type="InterPro" id="IPR038607">
    <property type="entry name" value="PhoD-like_sf"/>
</dbReference>
<dbReference type="InterPro" id="IPR052900">
    <property type="entry name" value="Phospholipid_Metab_Enz"/>
</dbReference>
<protein>
    <submittedName>
        <fullName evidence="4">Alkaline phosphatase D family protein</fullName>
    </submittedName>
</protein>
<name>A0ABR7LAX0_9PSEU</name>
<evidence type="ECO:0000259" key="2">
    <source>
        <dbReference type="Pfam" id="PF09423"/>
    </source>
</evidence>
<proteinExistence type="predicted"/>
<dbReference type="PANTHER" id="PTHR43606">
    <property type="entry name" value="PHOSPHATASE, PUTATIVE (AFU_ORTHOLOGUE AFUA_6G08710)-RELATED"/>
    <property type="match status" value="1"/>
</dbReference>
<dbReference type="InterPro" id="IPR018946">
    <property type="entry name" value="PhoD-like_MPP"/>
</dbReference>
<dbReference type="InterPro" id="IPR032093">
    <property type="entry name" value="PhoD_N"/>
</dbReference>